<protein>
    <submittedName>
        <fullName evidence="1">DNA-binding transcriptional regulator</fullName>
    </submittedName>
</protein>
<dbReference type="Gene3D" id="1.10.1270.10">
    <property type="entry name" value="TrpR-like"/>
    <property type="match status" value="1"/>
</dbReference>
<dbReference type="InterPro" id="IPR000831">
    <property type="entry name" value="Trp_repress"/>
</dbReference>
<dbReference type="InterPro" id="IPR010921">
    <property type="entry name" value="Trp_repressor/repl_initiator"/>
</dbReference>
<dbReference type="InterPro" id="IPR038116">
    <property type="entry name" value="TrpR-like_sf"/>
</dbReference>
<keyword evidence="1" id="KW-0238">DNA-binding</keyword>
<dbReference type="InterPro" id="IPR013368">
    <property type="entry name" value="YecD_YerC"/>
</dbReference>
<dbReference type="GO" id="GO:0003700">
    <property type="term" value="F:DNA-binding transcription factor activity"/>
    <property type="evidence" value="ECO:0007669"/>
    <property type="project" value="InterPro"/>
</dbReference>
<sequence>MVCCKNRKIYKNFIQIVRYKPKNKCEENLIKAFLSLKKDQDMADFLRDLLTEQEIEEFANRLEIASLLNKGELSYRSIAEKTKSSTYTVSRVAQWVKRGCEGYKKVLKKL</sequence>
<dbReference type="AlphaFoldDB" id="A0A2H0RCV7"/>
<dbReference type="Proteomes" id="UP000230214">
    <property type="component" value="Unassembled WGS sequence"/>
</dbReference>
<gene>
    <name evidence="1" type="ORF">COV24_01630</name>
</gene>
<dbReference type="NCBIfam" id="TIGR02531">
    <property type="entry name" value="yecD_yerC"/>
    <property type="match status" value="1"/>
</dbReference>
<accession>A0A2H0RCV7</accession>
<dbReference type="PANTHER" id="PTHR40080:SF1">
    <property type="entry name" value="TRPR-LIKE PROTEIN YERC_YECD"/>
    <property type="match status" value="1"/>
</dbReference>
<dbReference type="PIRSF" id="PIRSF012508">
    <property type="entry name" value="YerC"/>
    <property type="match status" value="1"/>
</dbReference>
<name>A0A2H0RCV7_UNCKA</name>
<dbReference type="GO" id="GO:0043565">
    <property type="term" value="F:sequence-specific DNA binding"/>
    <property type="evidence" value="ECO:0007669"/>
    <property type="project" value="InterPro"/>
</dbReference>
<proteinExistence type="predicted"/>
<dbReference type="PANTHER" id="PTHR40080">
    <property type="entry name" value="LMO1763 PROTEIN"/>
    <property type="match status" value="1"/>
</dbReference>
<organism evidence="1 2">
    <name type="scientific">candidate division WWE3 bacterium CG10_big_fil_rev_8_21_14_0_10_32_10</name>
    <dbReference type="NCBI Taxonomy" id="1975090"/>
    <lineage>
        <taxon>Bacteria</taxon>
        <taxon>Katanobacteria</taxon>
    </lineage>
</organism>
<dbReference type="SUPFAM" id="SSF48295">
    <property type="entry name" value="TrpR-like"/>
    <property type="match status" value="1"/>
</dbReference>
<evidence type="ECO:0000313" key="1">
    <source>
        <dbReference type="EMBL" id="PIR43655.1"/>
    </source>
</evidence>
<reference evidence="1 2" key="1">
    <citation type="submission" date="2017-09" db="EMBL/GenBank/DDBJ databases">
        <title>Depth-based differentiation of microbial function through sediment-hosted aquifers and enrichment of novel symbionts in the deep terrestrial subsurface.</title>
        <authorList>
            <person name="Probst A.J."/>
            <person name="Ladd B."/>
            <person name="Jarett J.K."/>
            <person name="Geller-Mcgrath D.E."/>
            <person name="Sieber C.M."/>
            <person name="Emerson J.B."/>
            <person name="Anantharaman K."/>
            <person name="Thomas B.C."/>
            <person name="Malmstrom R."/>
            <person name="Stieglmeier M."/>
            <person name="Klingl A."/>
            <person name="Woyke T."/>
            <person name="Ryan C.M."/>
            <person name="Banfield J.F."/>
        </authorList>
    </citation>
    <scope>NUCLEOTIDE SEQUENCE [LARGE SCALE GENOMIC DNA]</scope>
    <source>
        <strain evidence="1">CG10_big_fil_rev_8_21_14_0_10_32_10</strain>
    </source>
</reference>
<dbReference type="EMBL" id="PCXU01000014">
    <property type="protein sequence ID" value="PIR43655.1"/>
    <property type="molecule type" value="Genomic_DNA"/>
</dbReference>
<evidence type="ECO:0000313" key="2">
    <source>
        <dbReference type="Proteomes" id="UP000230214"/>
    </source>
</evidence>
<comment type="caution">
    <text evidence="1">The sequence shown here is derived from an EMBL/GenBank/DDBJ whole genome shotgun (WGS) entry which is preliminary data.</text>
</comment>
<dbReference type="Pfam" id="PF01371">
    <property type="entry name" value="Trp_repressor"/>
    <property type="match status" value="1"/>
</dbReference>